<dbReference type="Pfam" id="PF00589">
    <property type="entry name" value="Phage_integrase"/>
    <property type="match status" value="1"/>
</dbReference>
<dbReference type="EMBL" id="CP048788">
    <property type="protein sequence ID" value="QJF50735.1"/>
    <property type="molecule type" value="Genomic_DNA"/>
</dbReference>
<keyword evidence="4" id="KW-1185">Reference proteome</keyword>
<dbReference type="GO" id="GO:0015074">
    <property type="term" value="P:DNA integration"/>
    <property type="evidence" value="ECO:0007669"/>
    <property type="project" value="InterPro"/>
</dbReference>
<proteinExistence type="predicted"/>
<evidence type="ECO:0000313" key="4">
    <source>
        <dbReference type="Proteomes" id="UP000503308"/>
    </source>
</evidence>
<feature type="domain" description="Tyr recombinase" evidence="2">
    <location>
        <begin position="23"/>
        <end position="208"/>
    </location>
</feature>
<sequence length="265" mass="30386">MSKIQLPAIKPKYRPWNKGRLIGQRRPLLAKQVSAIRARLELSGNLRDLALFNLAVNSKLRGCDLVRLKVSDLVAGDRVRERVSVFQSRTNRPVQFEVSENTRDSIWNWDCCPEMLRCIYLFPGRFHDRPHVSTRQHARLVRNWVAAIGLDPSGYGTHSLRRTKAALIYRKTGNLRAVQLLLGHTKVLWVSSRRFSKSLSGKDCAVDPPAVSYRLHGWRRTSLRPSSRAVSHRVSTRNHCVAFLNCHLTGKNNARFWASRILEFS</sequence>
<name>A0A858SPZ6_9RHOB</name>
<keyword evidence="1" id="KW-0233">DNA recombination</keyword>
<evidence type="ECO:0000259" key="2">
    <source>
        <dbReference type="PROSITE" id="PS51898"/>
    </source>
</evidence>
<dbReference type="Proteomes" id="UP000503308">
    <property type="component" value="Chromosome"/>
</dbReference>
<accession>A0A858SPZ6</accession>
<dbReference type="InterPro" id="IPR002104">
    <property type="entry name" value="Integrase_catalytic"/>
</dbReference>
<organism evidence="3 4">
    <name type="scientific">Roseobacter ponti</name>
    <dbReference type="NCBI Taxonomy" id="1891787"/>
    <lineage>
        <taxon>Bacteria</taxon>
        <taxon>Pseudomonadati</taxon>
        <taxon>Pseudomonadota</taxon>
        <taxon>Alphaproteobacteria</taxon>
        <taxon>Rhodobacterales</taxon>
        <taxon>Roseobacteraceae</taxon>
        <taxon>Roseobacter</taxon>
    </lineage>
</organism>
<dbReference type="InterPro" id="IPR013762">
    <property type="entry name" value="Integrase-like_cat_sf"/>
</dbReference>
<gene>
    <name evidence="3" type="ORF">G3256_05965</name>
</gene>
<dbReference type="GO" id="GO:0006310">
    <property type="term" value="P:DNA recombination"/>
    <property type="evidence" value="ECO:0007669"/>
    <property type="project" value="UniProtKB-KW"/>
</dbReference>
<dbReference type="Gene3D" id="1.10.443.10">
    <property type="entry name" value="Intergrase catalytic core"/>
    <property type="match status" value="1"/>
</dbReference>
<dbReference type="SUPFAM" id="SSF56349">
    <property type="entry name" value="DNA breaking-rejoining enzymes"/>
    <property type="match status" value="1"/>
</dbReference>
<reference evidence="3 4" key="1">
    <citation type="submission" date="2020-02" db="EMBL/GenBank/DDBJ databases">
        <title>Genome sequence of Roseobacter ponti.</title>
        <authorList>
            <person name="Hollensteiner J."/>
            <person name="Schneider D."/>
            <person name="Poehlein A."/>
            <person name="Daniel R."/>
        </authorList>
    </citation>
    <scope>NUCLEOTIDE SEQUENCE [LARGE SCALE GENOMIC DNA]</scope>
    <source>
        <strain evidence="3 4">DSM 106830</strain>
    </source>
</reference>
<dbReference type="KEGG" id="rpon:G3256_05965"/>
<dbReference type="GO" id="GO:0003677">
    <property type="term" value="F:DNA binding"/>
    <property type="evidence" value="ECO:0007669"/>
    <property type="project" value="InterPro"/>
</dbReference>
<evidence type="ECO:0000313" key="3">
    <source>
        <dbReference type="EMBL" id="QJF50735.1"/>
    </source>
</evidence>
<dbReference type="PROSITE" id="PS51898">
    <property type="entry name" value="TYR_RECOMBINASE"/>
    <property type="match status" value="1"/>
</dbReference>
<evidence type="ECO:0000256" key="1">
    <source>
        <dbReference type="ARBA" id="ARBA00023172"/>
    </source>
</evidence>
<protein>
    <submittedName>
        <fullName evidence="3">Tyrosine-type recombinase/integrase</fullName>
    </submittedName>
</protein>
<dbReference type="AlphaFoldDB" id="A0A858SPZ6"/>
<dbReference type="InterPro" id="IPR011010">
    <property type="entry name" value="DNA_brk_join_enz"/>
</dbReference>